<reference evidence="1 2" key="1">
    <citation type="submission" date="2020-02" db="EMBL/GenBank/DDBJ databases">
        <authorList>
            <person name="Chen W.-M."/>
        </authorList>
    </citation>
    <scope>NUCLEOTIDE SEQUENCE [LARGE SCALE GENOMIC DNA]</scope>
    <source>
        <strain evidence="1 2">TWA-26</strain>
    </source>
</reference>
<evidence type="ECO:0000313" key="2">
    <source>
        <dbReference type="Proteomes" id="UP000761423"/>
    </source>
</evidence>
<keyword evidence="2" id="KW-1185">Reference proteome</keyword>
<sequence>MNLDFYTEIAESTAHRKCRDDIKNFVFAHPNYLKDLVEIALMTKDKNHHKACWVLELICEEQLALFIPFIDVFCNKLSDYTSDSAIRSVSKICLFLSKSRTIKLTTFQEEKIIESNLDWLISTNKAANAAYSMRTLFELGKKHSWVNEELKSLLTRDLSQQTAGYCFAAKDILKRLK</sequence>
<dbReference type="EMBL" id="JAAJBV010000004">
    <property type="protein sequence ID" value="NHM04381.1"/>
    <property type="molecule type" value="Genomic_DNA"/>
</dbReference>
<proteinExistence type="predicted"/>
<evidence type="ECO:0008006" key="3">
    <source>
        <dbReference type="Google" id="ProtNLM"/>
    </source>
</evidence>
<evidence type="ECO:0000313" key="1">
    <source>
        <dbReference type="EMBL" id="NHM04381.1"/>
    </source>
</evidence>
<organism evidence="1 2">
    <name type="scientific">Flavobacterium celericrescens</name>
    <dbReference type="NCBI Taxonomy" id="2709780"/>
    <lineage>
        <taxon>Bacteria</taxon>
        <taxon>Pseudomonadati</taxon>
        <taxon>Bacteroidota</taxon>
        <taxon>Flavobacteriia</taxon>
        <taxon>Flavobacteriales</taxon>
        <taxon>Flavobacteriaceae</taxon>
        <taxon>Flavobacterium</taxon>
    </lineage>
</organism>
<comment type="caution">
    <text evidence="1">The sequence shown here is derived from an EMBL/GenBank/DDBJ whole genome shotgun (WGS) entry which is preliminary data.</text>
</comment>
<gene>
    <name evidence="1" type="ORF">G4L40_06635</name>
</gene>
<name>A0ABX0IGG9_9FLAO</name>
<protein>
    <recommendedName>
        <fullName evidence="3">Adenylosuccinate lyase</fullName>
    </recommendedName>
</protein>
<accession>A0ABX0IGG9</accession>
<dbReference type="Proteomes" id="UP000761423">
    <property type="component" value="Unassembled WGS sequence"/>
</dbReference>
<dbReference type="RefSeq" id="WP_166236427.1">
    <property type="nucleotide sequence ID" value="NZ_JAAJBV010000004.1"/>
</dbReference>